<gene>
    <name evidence="2" type="ORF">G5575_12455</name>
</gene>
<feature type="region of interest" description="Disordered" evidence="1">
    <location>
        <begin position="45"/>
        <end position="67"/>
    </location>
</feature>
<feature type="region of interest" description="Disordered" evidence="1">
    <location>
        <begin position="1"/>
        <end position="29"/>
    </location>
</feature>
<organism evidence="2 3">
    <name type="scientific">Devosia aurantiaca</name>
    <dbReference type="NCBI Taxonomy" id="2714858"/>
    <lineage>
        <taxon>Bacteria</taxon>
        <taxon>Pseudomonadati</taxon>
        <taxon>Pseudomonadota</taxon>
        <taxon>Alphaproteobacteria</taxon>
        <taxon>Hyphomicrobiales</taxon>
        <taxon>Devosiaceae</taxon>
        <taxon>Devosia</taxon>
    </lineage>
</organism>
<reference evidence="2 3" key="2">
    <citation type="submission" date="2020-03" db="EMBL/GenBank/DDBJ databases">
        <title>Devosia chinhatensis sp. nov., isolated from a hexachlorocyclohexane (HCH) dump site in India.</title>
        <authorList>
            <person name="Kumar M."/>
            <person name="Lal R."/>
        </authorList>
    </citation>
    <scope>NUCLEOTIDE SEQUENCE [LARGE SCALE GENOMIC DNA]</scope>
    <source>
        <strain evidence="2 3">H239</strain>
    </source>
</reference>
<feature type="compositionally biased region" description="Basic and acidic residues" evidence="1">
    <location>
        <begin position="1"/>
        <end position="19"/>
    </location>
</feature>
<protein>
    <submittedName>
        <fullName evidence="2">Uncharacterized protein</fullName>
    </submittedName>
</protein>
<dbReference type="AlphaFoldDB" id="A0A6M1SES1"/>
<feature type="compositionally biased region" description="Gly residues" evidence="1">
    <location>
        <begin position="57"/>
        <end position="67"/>
    </location>
</feature>
<name>A0A6M1SES1_9HYPH</name>
<dbReference type="RefSeq" id="WP_164534572.1">
    <property type="nucleotide sequence ID" value="NZ_JAALFG010000002.1"/>
</dbReference>
<sequence>MTDRNETTEANEEANREFNKGGTVPWTKPEEAETIQDVNEAADAEFNGEDVKPGFGNRVGGLSGPSD</sequence>
<accession>A0A6M1SES1</accession>
<reference evidence="2 3" key="1">
    <citation type="submission" date="2020-02" db="EMBL/GenBank/DDBJ databases">
        <authorList>
            <person name="Khan S.A."/>
            <person name="Jeon C.O."/>
            <person name="Chun B.H."/>
        </authorList>
    </citation>
    <scope>NUCLEOTIDE SEQUENCE [LARGE SCALE GENOMIC DNA]</scope>
    <source>
        <strain evidence="2 3">H239</strain>
    </source>
</reference>
<evidence type="ECO:0000313" key="2">
    <source>
        <dbReference type="EMBL" id="NGP18359.1"/>
    </source>
</evidence>
<comment type="caution">
    <text evidence="2">The sequence shown here is derived from an EMBL/GenBank/DDBJ whole genome shotgun (WGS) entry which is preliminary data.</text>
</comment>
<keyword evidence="3" id="KW-1185">Reference proteome</keyword>
<dbReference type="EMBL" id="JAALFG010000002">
    <property type="protein sequence ID" value="NGP18359.1"/>
    <property type="molecule type" value="Genomic_DNA"/>
</dbReference>
<evidence type="ECO:0000256" key="1">
    <source>
        <dbReference type="SAM" id="MobiDB-lite"/>
    </source>
</evidence>
<evidence type="ECO:0000313" key="3">
    <source>
        <dbReference type="Proteomes" id="UP000474802"/>
    </source>
</evidence>
<proteinExistence type="predicted"/>
<dbReference type="Proteomes" id="UP000474802">
    <property type="component" value="Unassembled WGS sequence"/>
</dbReference>